<dbReference type="InterPro" id="IPR000524">
    <property type="entry name" value="Tscrpt_reg_HTH_GntR"/>
</dbReference>
<accession>A0A1M6JT03</accession>
<dbReference type="OrthoDB" id="9801546at2"/>
<evidence type="ECO:0000256" key="2">
    <source>
        <dbReference type="ARBA" id="ARBA00023125"/>
    </source>
</evidence>
<keyword evidence="3" id="KW-0804">Transcription</keyword>
<gene>
    <name evidence="5" type="ORF">SAMN02745243_00716</name>
</gene>
<organism evidence="5 6">
    <name type="scientific">Hespellia stercorisuis DSM 15480</name>
    <dbReference type="NCBI Taxonomy" id="1121950"/>
    <lineage>
        <taxon>Bacteria</taxon>
        <taxon>Bacillati</taxon>
        <taxon>Bacillota</taxon>
        <taxon>Clostridia</taxon>
        <taxon>Lachnospirales</taxon>
        <taxon>Lachnospiraceae</taxon>
        <taxon>Hespellia</taxon>
    </lineage>
</organism>
<keyword evidence="6" id="KW-1185">Reference proteome</keyword>
<dbReference type="STRING" id="1121950.SAMN02745243_00716"/>
<evidence type="ECO:0000313" key="5">
    <source>
        <dbReference type="EMBL" id="SHJ49874.1"/>
    </source>
</evidence>
<sequence length="123" mass="13937">MKIIINNSSQQPIYEQIVSQVKSLIIEGTLKEHDILPSVRVLSKELKISALTVKKSYDNLEEEGFIVTVHGKGSYVASTNRELLAEEYRREVEADLEQVIVKGRSCGLSDEELRELFELIMEG</sequence>
<name>A0A1M6JT03_9FIRM</name>
<reference evidence="5 6" key="1">
    <citation type="submission" date="2016-11" db="EMBL/GenBank/DDBJ databases">
        <authorList>
            <person name="Jaros S."/>
            <person name="Januszkiewicz K."/>
            <person name="Wedrychowicz H."/>
        </authorList>
    </citation>
    <scope>NUCLEOTIDE SEQUENCE [LARGE SCALE GENOMIC DNA]</scope>
    <source>
        <strain evidence="5 6">DSM 15480</strain>
    </source>
</reference>
<evidence type="ECO:0000256" key="3">
    <source>
        <dbReference type="ARBA" id="ARBA00023163"/>
    </source>
</evidence>
<evidence type="ECO:0000313" key="6">
    <source>
        <dbReference type="Proteomes" id="UP000184301"/>
    </source>
</evidence>
<dbReference type="SMART" id="SM00345">
    <property type="entry name" value="HTH_GNTR"/>
    <property type="match status" value="1"/>
</dbReference>
<dbReference type="Gene3D" id="1.10.10.10">
    <property type="entry name" value="Winged helix-like DNA-binding domain superfamily/Winged helix DNA-binding domain"/>
    <property type="match status" value="1"/>
</dbReference>
<feature type="domain" description="HTH gntR-type" evidence="4">
    <location>
        <begin position="11"/>
        <end position="79"/>
    </location>
</feature>
<keyword evidence="2" id="KW-0238">DNA-binding</keyword>
<evidence type="ECO:0000256" key="1">
    <source>
        <dbReference type="ARBA" id="ARBA00023015"/>
    </source>
</evidence>
<dbReference type="CDD" id="cd07377">
    <property type="entry name" value="WHTH_GntR"/>
    <property type="match status" value="1"/>
</dbReference>
<dbReference type="AlphaFoldDB" id="A0A1M6JT03"/>
<dbReference type="GO" id="GO:0003700">
    <property type="term" value="F:DNA-binding transcription factor activity"/>
    <property type="evidence" value="ECO:0007669"/>
    <property type="project" value="InterPro"/>
</dbReference>
<dbReference type="SUPFAM" id="SSF46785">
    <property type="entry name" value="Winged helix' DNA-binding domain"/>
    <property type="match status" value="1"/>
</dbReference>
<dbReference type="PANTHER" id="PTHR38445:SF7">
    <property type="entry name" value="GNTR-FAMILY TRANSCRIPTIONAL REGULATOR"/>
    <property type="match status" value="1"/>
</dbReference>
<dbReference type="Pfam" id="PF00392">
    <property type="entry name" value="GntR"/>
    <property type="match status" value="1"/>
</dbReference>
<dbReference type="EMBL" id="FQZY01000010">
    <property type="protein sequence ID" value="SHJ49874.1"/>
    <property type="molecule type" value="Genomic_DNA"/>
</dbReference>
<dbReference type="RefSeq" id="WP_073105199.1">
    <property type="nucleotide sequence ID" value="NZ_FQZY01000010.1"/>
</dbReference>
<dbReference type="PROSITE" id="PS50949">
    <property type="entry name" value="HTH_GNTR"/>
    <property type="match status" value="1"/>
</dbReference>
<dbReference type="InterPro" id="IPR036388">
    <property type="entry name" value="WH-like_DNA-bd_sf"/>
</dbReference>
<evidence type="ECO:0000259" key="4">
    <source>
        <dbReference type="PROSITE" id="PS50949"/>
    </source>
</evidence>
<protein>
    <submittedName>
        <fullName evidence="5">GntR family transcriptional regulator</fullName>
    </submittedName>
</protein>
<dbReference type="Proteomes" id="UP000184301">
    <property type="component" value="Unassembled WGS sequence"/>
</dbReference>
<dbReference type="GO" id="GO:0003677">
    <property type="term" value="F:DNA binding"/>
    <property type="evidence" value="ECO:0007669"/>
    <property type="project" value="UniProtKB-KW"/>
</dbReference>
<dbReference type="InterPro" id="IPR036390">
    <property type="entry name" value="WH_DNA-bd_sf"/>
</dbReference>
<keyword evidence="1" id="KW-0805">Transcription regulation</keyword>
<dbReference type="PANTHER" id="PTHR38445">
    <property type="entry name" value="HTH-TYPE TRANSCRIPTIONAL REPRESSOR YTRA"/>
    <property type="match status" value="1"/>
</dbReference>
<proteinExistence type="predicted"/>